<organism evidence="2 3">
    <name type="scientific">Mycena rosella</name>
    <name type="common">Pink bonnet</name>
    <name type="synonym">Agaricus rosellus</name>
    <dbReference type="NCBI Taxonomy" id="1033263"/>
    <lineage>
        <taxon>Eukaryota</taxon>
        <taxon>Fungi</taxon>
        <taxon>Dikarya</taxon>
        <taxon>Basidiomycota</taxon>
        <taxon>Agaricomycotina</taxon>
        <taxon>Agaricomycetes</taxon>
        <taxon>Agaricomycetidae</taxon>
        <taxon>Agaricales</taxon>
        <taxon>Marasmiineae</taxon>
        <taxon>Mycenaceae</taxon>
        <taxon>Mycena</taxon>
    </lineage>
</organism>
<feature type="region of interest" description="Disordered" evidence="1">
    <location>
        <begin position="101"/>
        <end position="124"/>
    </location>
</feature>
<dbReference type="EMBL" id="JARKIE010000124">
    <property type="protein sequence ID" value="KAJ7680041.1"/>
    <property type="molecule type" value="Genomic_DNA"/>
</dbReference>
<gene>
    <name evidence="2" type="ORF">B0H17DRAFT_1015198</name>
</gene>
<evidence type="ECO:0000313" key="2">
    <source>
        <dbReference type="EMBL" id="KAJ7680041.1"/>
    </source>
</evidence>
<sequence length="269" mass="30445">MEKLLKEYPFRNLGEFLAILFHNPIRGEPDPHGTKHSRVMSDILPLIYSHKASYPASKSTDVHEQKEMFATAGPADQIHHARPFISTWATHLVAFEGRKQVGRSARNDPDDPEHRDNLRAQTNGRKEGVEVVSWPAVFSHFNLRHIGTQYCIQLPLVWFCTEVWSAPMTKGVFFVRKRRPHPIICLSGSRSTYSGGLHSFRFKSARLQASFYRGIAALTAISRWFSASALCGKSHMDVKCVFCRFGYGVSNLTARNALNTMMDASLHEL</sequence>
<protein>
    <submittedName>
        <fullName evidence="2">Uncharacterized protein</fullName>
    </submittedName>
</protein>
<comment type="caution">
    <text evidence="2">The sequence shown here is derived from an EMBL/GenBank/DDBJ whole genome shotgun (WGS) entry which is preliminary data.</text>
</comment>
<dbReference type="AlphaFoldDB" id="A0AAD7D5L1"/>
<reference evidence="2" key="1">
    <citation type="submission" date="2023-03" db="EMBL/GenBank/DDBJ databases">
        <title>Massive genome expansion in bonnet fungi (Mycena s.s.) driven by repeated elements and novel gene families across ecological guilds.</title>
        <authorList>
            <consortium name="Lawrence Berkeley National Laboratory"/>
            <person name="Harder C.B."/>
            <person name="Miyauchi S."/>
            <person name="Viragh M."/>
            <person name="Kuo A."/>
            <person name="Thoen E."/>
            <person name="Andreopoulos B."/>
            <person name="Lu D."/>
            <person name="Skrede I."/>
            <person name="Drula E."/>
            <person name="Henrissat B."/>
            <person name="Morin E."/>
            <person name="Kohler A."/>
            <person name="Barry K."/>
            <person name="LaButti K."/>
            <person name="Morin E."/>
            <person name="Salamov A."/>
            <person name="Lipzen A."/>
            <person name="Mereny Z."/>
            <person name="Hegedus B."/>
            <person name="Baldrian P."/>
            <person name="Stursova M."/>
            <person name="Weitz H."/>
            <person name="Taylor A."/>
            <person name="Grigoriev I.V."/>
            <person name="Nagy L.G."/>
            <person name="Martin F."/>
            <person name="Kauserud H."/>
        </authorList>
    </citation>
    <scope>NUCLEOTIDE SEQUENCE</scope>
    <source>
        <strain evidence="2">CBHHK067</strain>
    </source>
</reference>
<dbReference type="Proteomes" id="UP001221757">
    <property type="component" value="Unassembled WGS sequence"/>
</dbReference>
<feature type="compositionally biased region" description="Basic and acidic residues" evidence="1">
    <location>
        <begin position="105"/>
        <end position="124"/>
    </location>
</feature>
<evidence type="ECO:0000256" key="1">
    <source>
        <dbReference type="SAM" id="MobiDB-lite"/>
    </source>
</evidence>
<proteinExistence type="predicted"/>
<accession>A0AAD7D5L1</accession>
<evidence type="ECO:0000313" key="3">
    <source>
        <dbReference type="Proteomes" id="UP001221757"/>
    </source>
</evidence>
<name>A0AAD7D5L1_MYCRO</name>
<keyword evidence="3" id="KW-1185">Reference proteome</keyword>